<dbReference type="InterPro" id="IPR000847">
    <property type="entry name" value="LysR_HTH_N"/>
</dbReference>
<proteinExistence type="inferred from homology"/>
<name>A0ABU4XQ42_9HYPH</name>
<evidence type="ECO:0000259" key="5">
    <source>
        <dbReference type="PROSITE" id="PS50931"/>
    </source>
</evidence>
<dbReference type="Proteomes" id="UP001271780">
    <property type="component" value="Unassembled WGS sequence"/>
</dbReference>
<dbReference type="RefSeq" id="WP_320318530.1">
    <property type="nucleotide sequence ID" value="NZ_JAVIIX010000021.1"/>
</dbReference>
<dbReference type="EMBL" id="JAVIIZ010000022">
    <property type="protein sequence ID" value="MDX8475762.1"/>
    <property type="molecule type" value="Genomic_DNA"/>
</dbReference>
<dbReference type="Pfam" id="PF00126">
    <property type="entry name" value="HTH_1"/>
    <property type="match status" value="1"/>
</dbReference>
<dbReference type="Gene3D" id="3.40.190.10">
    <property type="entry name" value="Periplasmic binding protein-like II"/>
    <property type="match status" value="2"/>
</dbReference>
<gene>
    <name evidence="6" type="ORF">RFM27_27130</name>
</gene>
<keyword evidence="7" id="KW-1185">Reference proteome</keyword>
<evidence type="ECO:0000256" key="1">
    <source>
        <dbReference type="ARBA" id="ARBA00009437"/>
    </source>
</evidence>
<dbReference type="SUPFAM" id="SSF46785">
    <property type="entry name" value="Winged helix' DNA-binding domain"/>
    <property type="match status" value="1"/>
</dbReference>
<dbReference type="Pfam" id="PF03466">
    <property type="entry name" value="LysR_substrate"/>
    <property type="match status" value="1"/>
</dbReference>
<dbReference type="InterPro" id="IPR005119">
    <property type="entry name" value="LysR_subst-bd"/>
</dbReference>
<accession>A0ABU4XQ42</accession>
<feature type="domain" description="HTH lysR-type" evidence="5">
    <location>
        <begin position="18"/>
        <end position="75"/>
    </location>
</feature>
<keyword evidence="2" id="KW-0805">Transcription regulation</keyword>
<evidence type="ECO:0000256" key="2">
    <source>
        <dbReference type="ARBA" id="ARBA00023015"/>
    </source>
</evidence>
<evidence type="ECO:0000256" key="3">
    <source>
        <dbReference type="ARBA" id="ARBA00023125"/>
    </source>
</evidence>
<dbReference type="InterPro" id="IPR036388">
    <property type="entry name" value="WH-like_DNA-bd_sf"/>
</dbReference>
<evidence type="ECO:0000313" key="7">
    <source>
        <dbReference type="Proteomes" id="UP001271780"/>
    </source>
</evidence>
<dbReference type="SUPFAM" id="SSF53850">
    <property type="entry name" value="Periplasmic binding protein-like II"/>
    <property type="match status" value="1"/>
</dbReference>
<dbReference type="PROSITE" id="PS50931">
    <property type="entry name" value="HTH_LYSR"/>
    <property type="match status" value="1"/>
</dbReference>
<protein>
    <submittedName>
        <fullName evidence="6">LysR family transcriptional regulator</fullName>
    </submittedName>
</protein>
<dbReference type="InterPro" id="IPR036390">
    <property type="entry name" value="WH_DNA-bd_sf"/>
</dbReference>
<dbReference type="PRINTS" id="PR00039">
    <property type="entry name" value="HTHLYSR"/>
</dbReference>
<comment type="caution">
    <text evidence="6">The sequence shown here is derived from an EMBL/GenBank/DDBJ whole genome shotgun (WGS) entry which is preliminary data.</text>
</comment>
<dbReference type="PANTHER" id="PTHR30579:SF7">
    <property type="entry name" value="HTH-TYPE TRANSCRIPTIONAL REGULATOR LRHA-RELATED"/>
    <property type="match status" value="1"/>
</dbReference>
<comment type="similarity">
    <text evidence="1">Belongs to the LysR transcriptional regulatory family.</text>
</comment>
<reference evidence="6 7" key="1">
    <citation type="submission" date="2023-08" db="EMBL/GenBank/DDBJ databases">
        <title>Implementing the SeqCode for naming new Mesorhizobium species isolated from Vachellia karroo root nodules.</title>
        <authorList>
            <person name="Van Lill M."/>
        </authorList>
    </citation>
    <scope>NUCLEOTIDE SEQUENCE [LARGE SCALE GENOMIC DNA]</scope>
    <source>
        <strain evidence="6 7">VK23A</strain>
    </source>
</reference>
<organism evidence="6 7">
    <name type="scientific">Mesorhizobium dulcispinae</name>
    <dbReference type="NCBI Taxonomy" id="3072316"/>
    <lineage>
        <taxon>Bacteria</taxon>
        <taxon>Pseudomonadati</taxon>
        <taxon>Pseudomonadota</taxon>
        <taxon>Alphaproteobacteria</taxon>
        <taxon>Hyphomicrobiales</taxon>
        <taxon>Phyllobacteriaceae</taxon>
        <taxon>Mesorhizobium</taxon>
    </lineage>
</organism>
<dbReference type="InterPro" id="IPR050176">
    <property type="entry name" value="LTTR"/>
</dbReference>
<dbReference type="Gene3D" id="1.10.10.10">
    <property type="entry name" value="Winged helix-like DNA-binding domain superfamily/Winged helix DNA-binding domain"/>
    <property type="match status" value="1"/>
</dbReference>
<sequence length="301" mass="32231">MFDMIGISIYNGLMIRDLDTTLVRAFVTAAEKASMTGAANALNLTQGAVSQQIKRLEEVLGQTLFERDRRGLKLTRSGERLLDKGRRLLQLNDEILAEISGKAVAGQVRIGVPYDLVGTLLQPVLKTYAEAHPQVEISLVCASSPELAAGLAAGNIDLAVIEERAGPTAGECLLVDRLVWVGARGGSARLKRPLPVSMVADTCAFRPAVLTALGEHGLDWRTVFENRNIDATTATVRSDLAVTTWLASTVPTDLDILSDAGLPALPNFSVNLHLPRHAVAPAAQAFAAHIREGLARFRQAA</sequence>
<keyword evidence="4" id="KW-0804">Transcription</keyword>
<evidence type="ECO:0000313" key="6">
    <source>
        <dbReference type="EMBL" id="MDX8475762.1"/>
    </source>
</evidence>
<evidence type="ECO:0000256" key="4">
    <source>
        <dbReference type="ARBA" id="ARBA00023163"/>
    </source>
</evidence>
<dbReference type="PANTHER" id="PTHR30579">
    <property type="entry name" value="TRANSCRIPTIONAL REGULATOR"/>
    <property type="match status" value="1"/>
</dbReference>
<keyword evidence="3" id="KW-0238">DNA-binding</keyword>